<dbReference type="InterPro" id="IPR029673">
    <property type="entry name" value="TMEM179"/>
</dbReference>
<keyword evidence="7" id="KW-1185">Reference proteome</keyword>
<keyword evidence="2 6" id="KW-0812">Transmembrane</keyword>
<evidence type="ECO:0000256" key="6">
    <source>
        <dbReference type="SAM" id="Phobius"/>
    </source>
</evidence>
<accession>A0ABM1DYN0</accession>
<dbReference type="InterPro" id="IPR059010">
    <property type="entry name" value="TMEM179-179B"/>
</dbReference>
<protein>
    <submittedName>
        <fullName evidence="8">Uncharacterized protein LOC106807269</fullName>
    </submittedName>
</protein>
<sequence>MVDTHLVVTGALYFFGSVSGLAVAIPIGLTLIGFDGNCLLYNDVVWETNTTFTMTFGANGICHFACYMPLAGCALYGCGMTVYYMYAIWVEYRRGSSIGSQMWVMPWILLNSLVAVLIFACGILIAIGLANLCSSLLAGEHKGSHIDTCMGFEGNINFGSTYNSARFYTHYMVAMVCCFVSCLTWATLAGLAFLRLRRNQIERAGTGVPTECATSINDYMRFANEPAF</sequence>
<feature type="transmembrane region" description="Helical" evidence="6">
    <location>
        <begin position="54"/>
        <end position="86"/>
    </location>
</feature>
<keyword evidence="3 6" id="KW-1133">Transmembrane helix</keyword>
<dbReference type="GeneID" id="106807269"/>
<proteinExistence type="inferred from homology"/>
<comment type="similarity">
    <text evidence="5">Belongs to the TMEM179 family.</text>
</comment>
<evidence type="ECO:0000256" key="4">
    <source>
        <dbReference type="ARBA" id="ARBA00023136"/>
    </source>
</evidence>
<dbReference type="Proteomes" id="UP000695022">
    <property type="component" value="Unplaced"/>
</dbReference>
<dbReference type="Pfam" id="PF26158">
    <property type="entry name" value="Claudin_TMEM179-179B"/>
    <property type="match status" value="1"/>
</dbReference>
<name>A0ABM1DYN0_PRICU</name>
<evidence type="ECO:0000256" key="5">
    <source>
        <dbReference type="ARBA" id="ARBA00093776"/>
    </source>
</evidence>
<feature type="transmembrane region" description="Helical" evidence="6">
    <location>
        <begin position="171"/>
        <end position="194"/>
    </location>
</feature>
<dbReference type="PANTHER" id="PTHR31872">
    <property type="entry name" value="TRANSMEMBRANE PROTEIN 179"/>
    <property type="match status" value="1"/>
</dbReference>
<evidence type="ECO:0000256" key="1">
    <source>
        <dbReference type="ARBA" id="ARBA00004141"/>
    </source>
</evidence>
<dbReference type="PANTHER" id="PTHR31872:SF7">
    <property type="entry name" value="TRANSMEMBRANE PROTEIN 179B-LIKE"/>
    <property type="match status" value="1"/>
</dbReference>
<evidence type="ECO:0000256" key="3">
    <source>
        <dbReference type="ARBA" id="ARBA00022989"/>
    </source>
</evidence>
<evidence type="ECO:0000313" key="7">
    <source>
        <dbReference type="Proteomes" id="UP000695022"/>
    </source>
</evidence>
<gene>
    <name evidence="8" type="primary">LOC106807269</name>
</gene>
<keyword evidence="4 6" id="KW-0472">Membrane</keyword>
<evidence type="ECO:0000256" key="2">
    <source>
        <dbReference type="ARBA" id="ARBA00022692"/>
    </source>
</evidence>
<feature type="transmembrane region" description="Helical" evidence="6">
    <location>
        <begin position="107"/>
        <end position="130"/>
    </location>
</feature>
<evidence type="ECO:0000313" key="8">
    <source>
        <dbReference type="RefSeq" id="XP_014665051.1"/>
    </source>
</evidence>
<feature type="transmembrane region" description="Helical" evidence="6">
    <location>
        <begin position="12"/>
        <end position="34"/>
    </location>
</feature>
<organism evidence="7 8">
    <name type="scientific">Priapulus caudatus</name>
    <name type="common">Priapulid worm</name>
    <dbReference type="NCBI Taxonomy" id="37621"/>
    <lineage>
        <taxon>Eukaryota</taxon>
        <taxon>Metazoa</taxon>
        <taxon>Ecdysozoa</taxon>
        <taxon>Scalidophora</taxon>
        <taxon>Priapulida</taxon>
        <taxon>Priapulimorpha</taxon>
        <taxon>Priapulimorphida</taxon>
        <taxon>Priapulidae</taxon>
        <taxon>Priapulus</taxon>
    </lineage>
</organism>
<comment type="subcellular location">
    <subcellularLocation>
        <location evidence="1">Membrane</location>
        <topology evidence="1">Multi-pass membrane protein</topology>
    </subcellularLocation>
</comment>
<reference evidence="8" key="1">
    <citation type="submission" date="2025-08" db="UniProtKB">
        <authorList>
            <consortium name="RefSeq"/>
        </authorList>
    </citation>
    <scope>IDENTIFICATION</scope>
</reference>
<dbReference type="RefSeq" id="XP_014665051.1">
    <property type="nucleotide sequence ID" value="XM_014809565.1"/>
</dbReference>